<gene>
    <name evidence="2" type="ORF">CAUJ_LOCUS10602</name>
</gene>
<evidence type="ECO:0000256" key="1">
    <source>
        <dbReference type="SAM" id="MobiDB-lite"/>
    </source>
</evidence>
<dbReference type="EMBL" id="CAJGYM010000046">
    <property type="protein sequence ID" value="CAD6194683.1"/>
    <property type="molecule type" value="Genomic_DNA"/>
</dbReference>
<sequence length="200" mass="23168">MGLEFRTFGVGRRRSARRKSGCRERGIVGSEPTTTAPTTLNRFSDENPQVSFVFQARRGASFKQYSGESRVSSREIFFTRPTERLSAGKLNNSSAGLPFVFSEFSQLPTMGNGMNKYSRCDDYYKRRRKPDERGSNFSKEYSEYWRNDKKKSVDNNFERNEFSFSPNSDYESPLRNSRKHSSFVSSFDNSRNFNQPPKVK</sequence>
<comment type="caution">
    <text evidence="2">The sequence shown here is derived from an EMBL/GenBank/DDBJ whole genome shotgun (WGS) entry which is preliminary data.</text>
</comment>
<name>A0A8S1HDZ0_9PELO</name>
<organism evidence="2 3">
    <name type="scientific">Caenorhabditis auriculariae</name>
    <dbReference type="NCBI Taxonomy" id="2777116"/>
    <lineage>
        <taxon>Eukaryota</taxon>
        <taxon>Metazoa</taxon>
        <taxon>Ecdysozoa</taxon>
        <taxon>Nematoda</taxon>
        <taxon>Chromadorea</taxon>
        <taxon>Rhabditida</taxon>
        <taxon>Rhabditina</taxon>
        <taxon>Rhabditomorpha</taxon>
        <taxon>Rhabditoidea</taxon>
        <taxon>Rhabditidae</taxon>
        <taxon>Peloderinae</taxon>
        <taxon>Caenorhabditis</taxon>
    </lineage>
</organism>
<feature type="region of interest" description="Disordered" evidence="1">
    <location>
        <begin position="14"/>
        <end position="37"/>
    </location>
</feature>
<keyword evidence="3" id="KW-1185">Reference proteome</keyword>
<evidence type="ECO:0000313" key="2">
    <source>
        <dbReference type="EMBL" id="CAD6194683.1"/>
    </source>
</evidence>
<accession>A0A8S1HDZ0</accession>
<evidence type="ECO:0000313" key="3">
    <source>
        <dbReference type="Proteomes" id="UP000835052"/>
    </source>
</evidence>
<reference evidence="2" key="1">
    <citation type="submission" date="2020-10" db="EMBL/GenBank/DDBJ databases">
        <authorList>
            <person name="Kikuchi T."/>
        </authorList>
    </citation>
    <scope>NUCLEOTIDE SEQUENCE</scope>
    <source>
        <strain evidence="2">NKZ352</strain>
    </source>
</reference>
<feature type="region of interest" description="Disordered" evidence="1">
    <location>
        <begin position="156"/>
        <end position="200"/>
    </location>
</feature>
<feature type="compositionally biased region" description="Polar residues" evidence="1">
    <location>
        <begin position="182"/>
        <end position="200"/>
    </location>
</feature>
<protein>
    <submittedName>
        <fullName evidence="2">Uncharacterized protein</fullName>
    </submittedName>
</protein>
<proteinExistence type="predicted"/>
<dbReference type="Proteomes" id="UP000835052">
    <property type="component" value="Unassembled WGS sequence"/>
</dbReference>
<dbReference type="OrthoDB" id="5774565at2759"/>
<dbReference type="AlphaFoldDB" id="A0A8S1HDZ0"/>